<feature type="transmembrane region" description="Helical" evidence="1">
    <location>
        <begin position="195"/>
        <end position="212"/>
    </location>
</feature>
<feature type="transmembrane region" description="Helical" evidence="1">
    <location>
        <begin position="26"/>
        <end position="51"/>
    </location>
</feature>
<reference evidence="2 3" key="1">
    <citation type="submission" date="2020-08" db="EMBL/GenBank/DDBJ databases">
        <title>Sequencing the genomes of 1000 actinobacteria strains.</title>
        <authorList>
            <person name="Klenk H.-P."/>
        </authorList>
    </citation>
    <scope>NUCLEOTIDE SEQUENCE [LARGE SCALE GENOMIC DNA]</scope>
    <source>
        <strain evidence="2 3">DSM 44786</strain>
    </source>
</reference>
<feature type="transmembrane region" description="Helical" evidence="1">
    <location>
        <begin position="100"/>
        <end position="117"/>
    </location>
</feature>
<sequence>MPILLIVVSVVLQACADGYLSGRLEFGDSLLFSCLAFVAATVLFGSLCLIRRARQGARPDRGAEQRGTVRKLIVLMNLATAVTFLGFFSALAWVPAALATSVQSGIGPLAVVCIALIRRESAPAAGRLAGALGLLGLSVLIAVRLNPEPGALSLPMVGGTLLVAVSGVSAALLARISRQLGAAGADPLWVTANRFHFTYLAAGALLLARGGVGGTGGADRIPLPLMALTALAAVALPLFLLQVGLQRAEPLLAMALLSTLPGITYLSQTVFGGPLDPVACALIGLLVLLAAACARQARTAAPARRVAAPA</sequence>
<dbReference type="SUPFAM" id="SSF103481">
    <property type="entry name" value="Multidrug resistance efflux transporter EmrE"/>
    <property type="match status" value="1"/>
</dbReference>
<feature type="transmembrane region" description="Helical" evidence="1">
    <location>
        <begin position="124"/>
        <end position="145"/>
    </location>
</feature>
<feature type="transmembrane region" description="Helical" evidence="1">
    <location>
        <begin position="251"/>
        <end position="268"/>
    </location>
</feature>
<gene>
    <name evidence="2" type="ORF">F4556_003251</name>
</gene>
<accession>A0A7W7WHZ1</accession>
<feature type="transmembrane region" description="Helical" evidence="1">
    <location>
        <begin position="151"/>
        <end position="174"/>
    </location>
</feature>
<protein>
    <submittedName>
        <fullName evidence="2">Drug/metabolite transporter (DMT)-like permease</fullName>
    </submittedName>
</protein>
<dbReference type="InterPro" id="IPR037185">
    <property type="entry name" value="EmrE-like"/>
</dbReference>
<comment type="caution">
    <text evidence="2">The sequence shown here is derived from an EMBL/GenBank/DDBJ whole genome shotgun (WGS) entry which is preliminary data.</text>
</comment>
<feature type="transmembrane region" description="Helical" evidence="1">
    <location>
        <begin position="224"/>
        <end position="244"/>
    </location>
</feature>
<dbReference type="Proteomes" id="UP000573327">
    <property type="component" value="Unassembled WGS sequence"/>
</dbReference>
<evidence type="ECO:0000313" key="3">
    <source>
        <dbReference type="Proteomes" id="UP000573327"/>
    </source>
</evidence>
<dbReference type="RefSeq" id="WP_184916104.1">
    <property type="nucleotide sequence ID" value="NZ_JACHJR010000001.1"/>
</dbReference>
<feature type="transmembrane region" description="Helical" evidence="1">
    <location>
        <begin position="274"/>
        <end position="294"/>
    </location>
</feature>
<keyword evidence="3" id="KW-1185">Reference proteome</keyword>
<proteinExistence type="predicted"/>
<dbReference type="AlphaFoldDB" id="A0A7W7WHZ1"/>
<keyword evidence="1" id="KW-0472">Membrane</keyword>
<keyword evidence="1" id="KW-1133">Transmembrane helix</keyword>
<evidence type="ECO:0000256" key="1">
    <source>
        <dbReference type="SAM" id="Phobius"/>
    </source>
</evidence>
<evidence type="ECO:0000313" key="2">
    <source>
        <dbReference type="EMBL" id="MBB4947716.1"/>
    </source>
</evidence>
<name>A0A7W7WHZ1_9ACTN</name>
<keyword evidence="1" id="KW-0812">Transmembrane</keyword>
<dbReference type="EMBL" id="JACHJR010000001">
    <property type="protein sequence ID" value="MBB4947716.1"/>
    <property type="molecule type" value="Genomic_DNA"/>
</dbReference>
<feature type="transmembrane region" description="Helical" evidence="1">
    <location>
        <begin position="72"/>
        <end position="94"/>
    </location>
</feature>
<organism evidence="2 3">
    <name type="scientific">Kitasatospora gansuensis</name>
    <dbReference type="NCBI Taxonomy" id="258050"/>
    <lineage>
        <taxon>Bacteria</taxon>
        <taxon>Bacillati</taxon>
        <taxon>Actinomycetota</taxon>
        <taxon>Actinomycetes</taxon>
        <taxon>Kitasatosporales</taxon>
        <taxon>Streptomycetaceae</taxon>
        <taxon>Kitasatospora</taxon>
    </lineage>
</organism>